<dbReference type="Proteomes" id="UP000294933">
    <property type="component" value="Unassembled WGS sequence"/>
</dbReference>
<evidence type="ECO:0000256" key="1">
    <source>
        <dbReference type="SAM" id="MobiDB-lite"/>
    </source>
</evidence>
<dbReference type="AlphaFoldDB" id="A0A4Y7PVU3"/>
<organism evidence="2 3">
    <name type="scientific">Rickenella mellea</name>
    <dbReference type="NCBI Taxonomy" id="50990"/>
    <lineage>
        <taxon>Eukaryota</taxon>
        <taxon>Fungi</taxon>
        <taxon>Dikarya</taxon>
        <taxon>Basidiomycota</taxon>
        <taxon>Agaricomycotina</taxon>
        <taxon>Agaricomycetes</taxon>
        <taxon>Hymenochaetales</taxon>
        <taxon>Rickenellaceae</taxon>
        <taxon>Rickenella</taxon>
    </lineage>
</organism>
<feature type="compositionally biased region" description="Basic and acidic residues" evidence="1">
    <location>
        <begin position="53"/>
        <end position="66"/>
    </location>
</feature>
<proteinExistence type="predicted"/>
<feature type="region of interest" description="Disordered" evidence="1">
    <location>
        <begin position="36"/>
        <end position="66"/>
    </location>
</feature>
<evidence type="ECO:0000313" key="3">
    <source>
        <dbReference type="Proteomes" id="UP000294933"/>
    </source>
</evidence>
<sequence length="148" mass="16544">MRATVRPATLSLHFQDLIVLLDPGRMASDEGHHTERRLVDHQHHQTSRSRTRHQPERPPVKLHEQTWLEKDPRPCYLVAMPTKASPCCSSQPLLVLFPISTLEVSPNTTSASPTGASLDARKLNRVKAMNVDGARYRAKGERSGYASS</sequence>
<keyword evidence="3" id="KW-1185">Reference proteome</keyword>
<name>A0A4Y7PVU3_9AGAM</name>
<evidence type="ECO:0000313" key="2">
    <source>
        <dbReference type="EMBL" id="TDL19181.1"/>
    </source>
</evidence>
<reference evidence="2 3" key="1">
    <citation type="submission" date="2018-06" db="EMBL/GenBank/DDBJ databases">
        <title>A transcriptomic atlas of mushroom development highlights an independent origin of complex multicellularity.</title>
        <authorList>
            <consortium name="DOE Joint Genome Institute"/>
            <person name="Krizsan K."/>
            <person name="Almasi E."/>
            <person name="Merenyi Z."/>
            <person name="Sahu N."/>
            <person name="Viragh M."/>
            <person name="Koszo T."/>
            <person name="Mondo S."/>
            <person name="Kiss B."/>
            <person name="Balint B."/>
            <person name="Kues U."/>
            <person name="Barry K."/>
            <person name="Hegedus J.C."/>
            <person name="Henrissat B."/>
            <person name="Johnson J."/>
            <person name="Lipzen A."/>
            <person name="Ohm R."/>
            <person name="Nagy I."/>
            <person name="Pangilinan J."/>
            <person name="Yan J."/>
            <person name="Xiong Y."/>
            <person name="Grigoriev I.V."/>
            <person name="Hibbett D.S."/>
            <person name="Nagy L.G."/>
        </authorList>
    </citation>
    <scope>NUCLEOTIDE SEQUENCE [LARGE SCALE GENOMIC DNA]</scope>
    <source>
        <strain evidence="2 3">SZMC22713</strain>
    </source>
</reference>
<accession>A0A4Y7PVU3</accession>
<dbReference type="EMBL" id="ML170199">
    <property type="protein sequence ID" value="TDL19181.1"/>
    <property type="molecule type" value="Genomic_DNA"/>
</dbReference>
<dbReference type="VEuPathDB" id="FungiDB:BD410DRAFT_447414"/>
<protein>
    <submittedName>
        <fullName evidence="2">Uncharacterized protein</fullName>
    </submittedName>
</protein>
<gene>
    <name evidence="2" type="ORF">BD410DRAFT_447414</name>
</gene>